<dbReference type="AlphaFoldDB" id="A0A8S4NKW2"/>
<organism evidence="1 2">
    <name type="scientific">Owenia fusiformis</name>
    <name type="common">Polychaete worm</name>
    <dbReference type="NCBI Taxonomy" id="6347"/>
    <lineage>
        <taxon>Eukaryota</taxon>
        <taxon>Metazoa</taxon>
        <taxon>Spiralia</taxon>
        <taxon>Lophotrochozoa</taxon>
        <taxon>Annelida</taxon>
        <taxon>Polychaeta</taxon>
        <taxon>Sedentaria</taxon>
        <taxon>Canalipalpata</taxon>
        <taxon>Sabellida</taxon>
        <taxon>Oweniida</taxon>
        <taxon>Oweniidae</taxon>
        <taxon>Owenia</taxon>
    </lineage>
</organism>
<gene>
    <name evidence="1" type="ORF">OFUS_LOCUS8767</name>
</gene>
<protein>
    <submittedName>
        <fullName evidence="1">Uncharacterized protein</fullName>
    </submittedName>
</protein>
<name>A0A8S4NKW2_OWEFU</name>
<keyword evidence="2" id="KW-1185">Reference proteome</keyword>
<proteinExistence type="predicted"/>
<sequence length="113" mass="12784">EEDKEELLGSWPEEAFNNRGNLIHVHEPNSNYRCIVKNVNPLFSDSTIEELITAQTGITNTVRRLTYTDTGKPMPVISVTCNSRSDLNDLLCKNIIIDNKTCNLKVHISAKNR</sequence>
<reference evidence="1" key="1">
    <citation type="submission" date="2022-03" db="EMBL/GenBank/DDBJ databases">
        <authorList>
            <person name="Martin C."/>
        </authorList>
    </citation>
    <scope>NUCLEOTIDE SEQUENCE</scope>
</reference>
<evidence type="ECO:0000313" key="1">
    <source>
        <dbReference type="EMBL" id="CAH1782305.1"/>
    </source>
</evidence>
<feature type="non-terminal residue" evidence="1">
    <location>
        <position position="113"/>
    </location>
</feature>
<dbReference type="Proteomes" id="UP000749559">
    <property type="component" value="Unassembled WGS sequence"/>
</dbReference>
<accession>A0A8S4NKW2</accession>
<evidence type="ECO:0000313" key="2">
    <source>
        <dbReference type="Proteomes" id="UP000749559"/>
    </source>
</evidence>
<comment type="caution">
    <text evidence="1">The sequence shown here is derived from an EMBL/GenBank/DDBJ whole genome shotgun (WGS) entry which is preliminary data.</text>
</comment>
<dbReference type="EMBL" id="CAIIXF020000004">
    <property type="protein sequence ID" value="CAH1782305.1"/>
    <property type="molecule type" value="Genomic_DNA"/>
</dbReference>
<feature type="non-terminal residue" evidence="1">
    <location>
        <position position="1"/>
    </location>
</feature>